<dbReference type="EMBL" id="CM009292">
    <property type="protein sequence ID" value="PNT43246.1"/>
    <property type="molecule type" value="Genomic_DNA"/>
</dbReference>
<keyword evidence="1" id="KW-0812">Transmembrane</keyword>
<organism evidence="2 3">
    <name type="scientific">Populus trichocarpa</name>
    <name type="common">Western balsam poplar</name>
    <name type="synonym">Populus balsamifera subsp. trichocarpa</name>
    <dbReference type="NCBI Taxonomy" id="3694"/>
    <lineage>
        <taxon>Eukaryota</taxon>
        <taxon>Viridiplantae</taxon>
        <taxon>Streptophyta</taxon>
        <taxon>Embryophyta</taxon>
        <taxon>Tracheophyta</taxon>
        <taxon>Spermatophyta</taxon>
        <taxon>Magnoliopsida</taxon>
        <taxon>eudicotyledons</taxon>
        <taxon>Gunneridae</taxon>
        <taxon>Pentapetalae</taxon>
        <taxon>rosids</taxon>
        <taxon>fabids</taxon>
        <taxon>Malpighiales</taxon>
        <taxon>Salicaceae</taxon>
        <taxon>Saliceae</taxon>
        <taxon>Populus</taxon>
    </lineage>
</organism>
<gene>
    <name evidence="2" type="ORF">POPTR_003G023200</name>
</gene>
<proteinExistence type="predicted"/>
<evidence type="ECO:0000313" key="2">
    <source>
        <dbReference type="EMBL" id="PNT43246.1"/>
    </source>
</evidence>
<evidence type="ECO:0000256" key="1">
    <source>
        <dbReference type="SAM" id="Phobius"/>
    </source>
</evidence>
<keyword evidence="1" id="KW-1133">Transmembrane helix</keyword>
<protein>
    <submittedName>
        <fullName evidence="2">Uncharacterized protein</fullName>
    </submittedName>
</protein>
<feature type="transmembrane region" description="Helical" evidence="1">
    <location>
        <begin position="43"/>
        <end position="64"/>
    </location>
</feature>
<keyword evidence="1" id="KW-0472">Membrane</keyword>
<evidence type="ECO:0000313" key="3">
    <source>
        <dbReference type="Proteomes" id="UP000006729"/>
    </source>
</evidence>
<accession>A0A2K2B0E2</accession>
<dbReference type="AlphaFoldDB" id="A0A2K2B0E2"/>
<keyword evidence="3" id="KW-1185">Reference proteome</keyword>
<dbReference type="Proteomes" id="UP000006729">
    <property type="component" value="Chromosome 3"/>
</dbReference>
<dbReference type="InParanoid" id="A0A2K2B0E2"/>
<reference evidence="2 3" key="1">
    <citation type="journal article" date="2006" name="Science">
        <title>The genome of black cottonwood, Populus trichocarpa (Torr. &amp; Gray).</title>
        <authorList>
            <person name="Tuskan G.A."/>
            <person name="Difazio S."/>
            <person name="Jansson S."/>
            <person name="Bohlmann J."/>
            <person name="Grigoriev I."/>
            <person name="Hellsten U."/>
            <person name="Putnam N."/>
            <person name="Ralph S."/>
            <person name="Rombauts S."/>
            <person name="Salamov A."/>
            <person name="Schein J."/>
            <person name="Sterck L."/>
            <person name="Aerts A."/>
            <person name="Bhalerao R.R."/>
            <person name="Bhalerao R.P."/>
            <person name="Blaudez D."/>
            <person name="Boerjan W."/>
            <person name="Brun A."/>
            <person name="Brunner A."/>
            <person name="Busov V."/>
            <person name="Campbell M."/>
            <person name="Carlson J."/>
            <person name="Chalot M."/>
            <person name="Chapman J."/>
            <person name="Chen G.L."/>
            <person name="Cooper D."/>
            <person name="Coutinho P.M."/>
            <person name="Couturier J."/>
            <person name="Covert S."/>
            <person name="Cronk Q."/>
            <person name="Cunningham R."/>
            <person name="Davis J."/>
            <person name="Degroeve S."/>
            <person name="Dejardin A."/>
            <person name="Depamphilis C."/>
            <person name="Detter J."/>
            <person name="Dirks B."/>
            <person name="Dubchak I."/>
            <person name="Duplessis S."/>
            <person name="Ehlting J."/>
            <person name="Ellis B."/>
            <person name="Gendler K."/>
            <person name="Goodstein D."/>
            <person name="Gribskov M."/>
            <person name="Grimwood J."/>
            <person name="Groover A."/>
            <person name="Gunter L."/>
            <person name="Hamberger B."/>
            <person name="Heinze B."/>
            <person name="Helariutta Y."/>
            <person name="Henrissat B."/>
            <person name="Holligan D."/>
            <person name="Holt R."/>
            <person name="Huang W."/>
            <person name="Islam-Faridi N."/>
            <person name="Jones S."/>
            <person name="Jones-Rhoades M."/>
            <person name="Jorgensen R."/>
            <person name="Joshi C."/>
            <person name="Kangasjarvi J."/>
            <person name="Karlsson J."/>
            <person name="Kelleher C."/>
            <person name="Kirkpatrick R."/>
            <person name="Kirst M."/>
            <person name="Kohler A."/>
            <person name="Kalluri U."/>
            <person name="Larimer F."/>
            <person name="Leebens-Mack J."/>
            <person name="Leple J.C."/>
            <person name="Locascio P."/>
            <person name="Lou Y."/>
            <person name="Lucas S."/>
            <person name="Martin F."/>
            <person name="Montanini B."/>
            <person name="Napoli C."/>
            <person name="Nelson D.R."/>
            <person name="Nelson C."/>
            <person name="Nieminen K."/>
            <person name="Nilsson O."/>
            <person name="Pereda V."/>
            <person name="Peter G."/>
            <person name="Philippe R."/>
            <person name="Pilate G."/>
            <person name="Poliakov A."/>
            <person name="Razumovskaya J."/>
            <person name="Richardson P."/>
            <person name="Rinaldi C."/>
            <person name="Ritland K."/>
            <person name="Rouze P."/>
            <person name="Ryaboy D."/>
            <person name="Schmutz J."/>
            <person name="Schrader J."/>
            <person name="Segerman B."/>
            <person name="Shin H."/>
            <person name="Siddiqui A."/>
            <person name="Sterky F."/>
            <person name="Terry A."/>
            <person name="Tsai C.J."/>
            <person name="Uberbacher E."/>
            <person name="Unneberg P."/>
            <person name="Vahala J."/>
            <person name="Wall K."/>
            <person name="Wessler S."/>
            <person name="Yang G."/>
            <person name="Yin T."/>
            <person name="Douglas C."/>
            <person name="Marra M."/>
            <person name="Sandberg G."/>
            <person name="Van de Peer Y."/>
            <person name="Rokhsar D."/>
        </authorList>
    </citation>
    <scope>NUCLEOTIDE SEQUENCE [LARGE SCALE GENOMIC DNA]</scope>
    <source>
        <strain evidence="3">cv. Nisqually</strain>
    </source>
</reference>
<sequence length="69" mass="7945">MNCPDPDDPPFLRAPWKSLQGLLCLKVISTIVHKLFFPFTFPFLSFQCLVLYHILKFLAAVISIGRYES</sequence>
<name>A0A2K2B0E2_POPTR</name>